<proteinExistence type="inferred from homology"/>
<comment type="similarity">
    <text evidence="1">Belongs to the metallo-dependent hydrolases superfamily.</text>
</comment>
<sequence>MLGNSGRVDAHQHFWRYNPVRDAWITDDMAVIQRDFMPDDLKPVYDANGIAGCVAIQADQSAEETLFLLDLAEQFLFIKGVVGWVDLQAADIRDRLAYLSRYPKLKGFRHIVQGETDARFLLRPDFLNGIEALGEYGYTYDILVKPHQLDATLEFVTYFPDQPFVIDHLAKPYISAGARQPWADQLSAIAEHKQVYCKLSGMVTEADWNGWKAEDFTYYTQHILNEFGPERIMFGSDWPVCLVAADYAQVVRLAEDAICQLPPNKRELIWRTNATAFYNLAE</sequence>
<dbReference type="SUPFAM" id="SSF51556">
    <property type="entry name" value="Metallo-dependent hydrolases"/>
    <property type="match status" value="1"/>
</dbReference>
<dbReference type="PANTHER" id="PTHR43569:SF2">
    <property type="entry name" value="AMIDOHYDROLASE-RELATED DOMAIN-CONTAINING PROTEIN"/>
    <property type="match status" value="1"/>
</dbReference>
<dbReference type="InterPro" id="IPR032466">
    <property type="entry name" value="Metal_Hydrolase"/>
</dbReference>
<evidence type="ECO:0000259" key="2">
    <source>
        <dbReference type="Pfam" id="PF04909"/>
    </source>
</evidence>
<dbReference type="RefSeq" id="WP_379020086.1">
    <property type="nucleotide sequence ID" value="NZ_JBHRTA010000009.1"/>
</dbReference>
<name>A0ABV7JFR2_9SPHI</name>
<comment type="caution">
    <text evidence="3">The sequence shown here is derived from an EMBL/GenBank/DDBJ whole genome shotgun (WGS) entry which is preliminary data.</text>
</comment>
<dbReference type="Proteomes" id="UP001595526">
    <property type="component" value="Unassembled WGS sequence"/>
</dbReference>
<gene>
    <name evidence="3" type="ORF">ACFOET_04710</name>
</gene>
<dbReference type="Gene3D" id="3.20.20.140">
    <property type="entry name" value="Metal-dependent hydrolases"/>
    <property type="match status" value="1"/>
</dbReference>
<dbReference type="InterPro" id="IPR006680">
    <property type="entry name" value="Amidohydro-rel"/>
</dbReference>
<organism evidence="3 4">
    <name type="scientific">Parapedobacter deserti</name>
    <dbReference type="NCBI Taxonomy" id="1912957"/>
    <lineage>
        <taxon>Bacteria</taxon>
        <taxon>Pseudomonadati</taxon>
        <taxon>Bacteroidota</taxon>
        <taxon>Sphingobacteriia</taxon>
        <taxon>Sphingobacteriales</taxon>
        <taxon>Sphingobacteriaceae</taxon>
        <taxon>Parapedobacter</taxon>
    </lineage>
</organism>
<feature type="domain" description="Amidohydrolase-related" evidence="2">
    <location>
        <begin position="8"/>
        <end position="280"/>
    </location>
</feature>
<evidence type="ECO:0000313" key="3">
    <source>
        <dbReference type="EMBL" id="MFC3196910.1"/>
    </source>
</evidence>
<dbReference type="EMBL" id="JBHRTA010000009">
    <property type="protein sequence ID" value="MFC3196910.1"/>
    <property type="molecule type" value="Genomic_DNA"/>
</dbReference>
<dbReference type="PANTHER" id="PTHR43569">
    <property type="entry name" value="AMIDOHYDROLASE"/>
    <property type="match status" value="1"/>
</dbReference>
<keyword evidence="4" id="KW-1185">Reference proteome</keyword>
<dbReference type="InterPro" id="IPR052350">
    <property type="entry name" value="Metallo-dep_Lactonases"/>
</dbReference>
<protein>
    <submittedName>
        <fullName evidence="3">Amidohydrolase family protein</fullName>
    </submittedName>
</protein>
<dbReference type="Pfam" id="PF04909">
    <property type="entry name" value="Amidohydro_2"/>
    <property type="match status" value="1"/>
</dbReference>
<evidence type="ECO:0000256" key="1">
    <source>
        <dbReference type="ARBA" id="ARBA00038310"/>
    </source>
</evidence>
<reference evidence="4" key="1">
    <citation type="journal article" date="2019" name="Int. J. Syst. Evol. Microbiol.">
        <title>The Global Catalogue of Microorganisms (GCM) 10K type strain sequencing project: providing services to taxonomists for standard genome sequencing and annotation.</title>
        <authorList>
            <consortium name="The Broad Institute Genomics Platform"/>
            <consortium name="The Broad Institute Genome Sequencing Center for Infectious Disease"/>
            <person name="Wu L."/>
            <person name="Ma J."/>
        </authorList>
    </citation>
    <scope>NUCLEOTIDE SEQUENCE [LARGE SCALE GENOMIC DNA]</scope>
    <source>
        <strain evidence="4">KCTC 52416</strain>
    </source>
</reference>
<evidence type="ECO:0000313" key="4">
    <source>
        <dbReference type="Proteomes" id="UP001595526"/>
    </source>
</evidence>
<accession>A0ABV7JFR2</accession>